<dbReference type="EMBL" id="PXYL01000004">
    <property type="protein sequence ID" value="PSJ61509.1"/>
    <property type="molecule type" value="Genomic_DNA"/>
</dbReference>
<dbReference type="GO" id="GO:0004713">
    <property type="term" value="F:protein tyrosine kinase activity"/>
    <property type="evidence" value="ECO:0007669"/>
    <property type="project" value="TreeGrafter"/>
</dbReference>
<dbReference type="GO" id="GO:0005524">
    <property type="term" value="F:ATP binding"/>
    <property type="evidence" value="ECO:0007669"/>
    <property type="project" value="UniProtKB-KW"/>
</dbReference>
<dbReference type="Pfam" id="PF02706">
    <property type="entry name" value="Wzz"/>
    <property type="match status" value="1"/>
</dbReference>
<name>A0A2P7SG86_9HYPH</name>
<organism evidence="11 12">
    <name type="scientific">Pseudaminobacter soli</name>
    <name type="common">ex Li et al. 2025</name>
    <dbReference type="NCBI Taxonomy" id="1295366"/>
    <lineage>
        <taxon>Bacteria</taxon>
        <taxon>Pseudomonadati</taxon>
        <taxon>Pseudomonadota</taxon>
        <taxon>Alphaproteobacteria</taxon>
        <taxon>Hyphomicrobiales</taxon>
        <taxon>Phyllobacteriaceae</taxon>
        <taxon>Pseudaminobacter</taxon>
    </lineage>
</organism>
<comment type="subcellular location">
    <subcellularLocation>
        <location evidence="1">Cell membrane</location>
        <topology evidence="1">Multi-pass membrane protein</topology>
    </subcellularLocation>
</comment>
<evidence type="ECO:0000256" key="3">
    <source>
        <dbReference type="ARBA" id="ARBA00022692"/>
    </source>
</evidence>
<evidence type="ECO:0000259" key="10">
    <source>
        <dbReference type="Pfam" id="PF13807"/>
    </source>
</evidence>
<comment type="caution">
    <text evidence="11">The sequence shown here is derived from an EMBL/GenBank/DDBJ whole genome shotgun (WGS) entry which is preliminary data.</text>
</comment>
<dbReference type="PANTHER" id="PTHR32309">
    <property type="entry name" value="TYROSINE-PROTEIN KINASE"/>
    <property type="match status" value="1"/>
</dbReference>
<feature type="domain" description="Polysaccharide chain length determinant N-terminal" evidence="9">
    <location>
        <begin position="45"/>
        <end position="131"/>
    </location>
</feature>
<dbReference type="PANTHER" id="PTHR32309:SF13">
    <property type="entry name" value="FERRIC ENTEROBACTIN TRANSPORT PROTEIN FEPE"/>
    <property type="match status" value="1"/>
</dbReference>
<reference evidence="11 12" key="1">
    <citation type="submission" date="2018-03" db="EMBL/GenBank/DDBJ databases">
        <title>The draft genome of Mesorhizobium soli JCM 19897.</title>
        <authorList>
            <person name="Li L."/>
            <person name="Liu L."/>
            <person name="Liang L."/>
            <person name="Wang T."/>
            <person name="Zhang X."/>
        </authorList>
    </citation>
    <scope>NUCLEOTIDE SEQUENCE [LARGE SCALE GENOMIC DNA]</scope>
    <source>
        <strain evidence="11 12">JCM 19897</strain>
    </source>
</reference>
<accession>A0A2P7SG86</accession>
<dbReference type="Pfam" id="PF13807">
    <property type="entry name" value="GNVR"/>
    <property type="match status" value="1"/>
</dbReference>
<evidence type="ECO:0000256" key="8">
    <source>
        <dbReference type="SAM" id="Phobius"/>
    </source>
</evidence>
<dbReference type="Proteomes" id="UP000240653">
    <property type="component" value="Unassembled WGS sequence"/>
</dbReference>
<feature type="transmembrane region" description="Helical" evidence="8">
    <location>
        <begin position="461"/>
        <end position="481"/>
    </location>
</feature>
<feature type="transmembrane region" description="Helical" evidence="8">
    <location>
        <begin position="56"/>
        <end position="75"/>
    </location>
</feature>
<dbReference type="Gene3D" id="3.40.50.300">
    <property type="entry name" value="P-loop containing nucleotide triphosphate hydrolases"/>
    <property type="match status" value="1"/>
</dbReference>
<keyword evidence="7 8" id="KW-0472">Membrane</keyword>
<dbReference type="InterPro" id="IPR003856">
    <property type="entry name" value="LPS_length_determ_N"/>
</dbReference>
<evidence type="ECO:0000256" key="2">
    <source>
        <dbReference type="ARBA" id="ARBA00022475"/>
    </source>
</evidence>
<keyword evidence="4" id="KW-0547">Nucleotide-binding</keyword>
<dbReference type="AlphaFoldDB" id="A0A2P7SG86"/>
<evidence type="ECO:0000256" key="4">
    <source>
        <dbReference type="ARBA" id="ARBA00022741"/>
    </source>
</evidence>
<evidence type="ECO:0000259" key="9">
    <source>
        <dbReference type="Pfam" id="PF02706"/>
    </source>
</evidence>
<dbReference type="InterPro" id="IPR027417">
    <property type="entry name" value="P-loop_NTPase"/>
</dbReference>
<evidence type="ECO:0000313" key="11">
    <source>
        <dbReference type="EMBL" id="PSJ61509.1"/>
    </source>
</evidence>
<keyword evidence="6 8" id="KW-1133">Transmembrane helix</keyword>
<evidence type="ECO:0000256" key="1">
    <source>
        <dbReference type="ARBA" id="ARBA00004651"/>
    </source>
</evidence>
<evidence type="ECO:0000256" key="6">
    <source>
        <dbReference type="ARBA" id="ARBA00022989"/>
    </source>
</evidence>
<dbReference type="InterPro" id="IPR032807">
    <property type="entry name" value="GNVR"/>
</dbReference>
<sequence>MLDRSYPLPNYGSLPPYGDVQSYQQFDYHPYGDDKPEREGLLDPLKLLSIVVRHRWLIAFMVLFALVGGFVVTMMQTPIYQSSARLEVVTPSARVFQDIEVVSETSDQRAFLTAREKIMSRAIAERVVYQLGLADKRDFLYPAPSFSPWNLARRAFGLKLVSEPDLLTSEERKRIAVERVLGAMSVNLVPNTSLLTIAFRDQKPEYARDVANQITQSFIDQRVDQTGETSELARQFIQEQVLQVKVKLQASEQALVDYARKAGITVTGSERSLIASNIEAINTALAKAMEDRLERNVLVSQIELGRGDSLEQVLASEPLQKLRTETAQLKAEYQQKLTTFKPGFPEMRQLQTRIGELERQYADGVAVILDGIRKKRDEAVKREGELRAKLAELEQGLIAYEDKNIQYTILKREVDSNRSQYETLITKLNTIGVGSELKSQNATIVDLAVLSKVPVAPRLSINLAIALTLFMALSAAIIYLLELLNNSFVNPEQIEKELGLSVLGILPKVDAEDLEASLADQKSGLSKAYRSLRTSIQFSGAEGMPRTLVITSSEPSETKSTSAYKIALDFGVIGKKVLIIDGDLRKPSMHRLFGLDNTLGLSNILTNSVPREDLPRTIRKTRESNIWVVTSGTIPPNPADLLSSAKMALLVEYFAGRFDLVIIDSPPVVGLSDAPILSRIAQATLLLVSANNVSRKSAKSALKRLRAAGGNVIGACLARFSAGTFDYNYAYRYMNYYYYQYGHELPKLEGQGGTGSHAERNRTFLDRLGHIARSSVSRLIQRLKPVD</sequence>
<dbReference type="GO" id="GO:0005886">
    <property type="term" value="C:plasma membrane"/>
    <property type="evidence" value="ECO:0007669"/>
    <property type="project" value="UniProtKB-SubCell"/>
</dbReference>
<proteinExistence type="predicted"/>
<evidence type="ECO:0000313" key="12">
    <source>
        <dbReference type="Proteomes" id="UP000240653"/>
    </source>
</evidence>
<dbReference type="NCBIfam" id="TIGR01007">
    <property type="entry name" value="eps_fam"/>
    <property type="match status" value="1"/>
</dbReference>
<dbReference type="InterPro" id="IPR050445">
    <property type="entry name" value="Bact_polysacc_biosynth/exp"/>
</dbReference>
<keyword evidence="12" id="KW-1185">Reference proteome</keyword>
<evidence type="ECO:0000256" key="5">
    <source>
        <dbReference type="ARBA" id="ARBA00022840"/>
    </source>
</evidence>
<dbReference type="SUPFAM" id="SSF52540">
    <property type="entry name" value="P-loop containing nucleoside triphosphate hydrolases"/>
    <property type="match status" value="1"/>
</dbReference>
<protein>
    <submittedName>
        <fullName evidence="11">Exopolysaccharide biosynthesis protein</fullName>
    </submittedName>
</protein>
<evidence type="ECO:0000256" key="7">
    <source>
        <dbReference type="ARBA" id="ARBA00023136"/>
    </source>
</evidence>
<feature type="domain" description="Tyrosine-protein kinase G-rich" evidence="10">
    <location>
        <begin position="410"/>
        <end position="480"/>
    </location>
</feature>
<gene>
    <name evidence="11" type="ORF">C7I85_10695</name>
</gene>
<dbReference type="CDD" id="cd05387">
    <property type="entry name" value="BY-kinase"/>
    <property type="match status" value="1"/>
</dbReference>
<dbReference type="InterPro" id="IPR005702">
    <property type="entry name" value="Wzc-like_C"/>
</dbReference>
<dbReference type="RefSeq" id="WP_106723940.1">
    <property type="nucleotide sequence ID" value="NZ_PXYL01000004.1"/>
</dbReference>
<dbReference type="OrthoDB" id="230260at2"/>
<keyword evidence="3 8" id="KW-0812">Transmembrane</keyword>
<keyword evidence="2" id="KW-1003">Cell membrane</keyword>
<keyword evidence="5" id="KW-0067">ATP-binding</keyword>